<dbReference type="GO" id="GO:0005643">
    <property type="term" value="C:nuclear pore"/>
    <property type="evidence" value="ECO:0007669"/>
    <property type="project" value="UniProtKB-ARBA"/>
</dbReference>
<evidence type="ECO:0000259" key="2">
    <source>
        <dbReference type="Pfam" id="PF23347"/>
    </source>
</evidence>
<dbReference type="EMBL" id="BMAT01003954">
    <property type="protein sequence ID" value="GFR65477.1"/>
    <property type="molecule type" value="Genomic_DNA"/>
</dbReference>
<dbReference type="AlphaFoldDB" id="A0AAV4EX41"/>
<dbReference type="PANTHER" id="PTHR21286">
    <property type="entry name" value="NUCLEAR PORE COMPLEX PROTEIN NUP160"/>
    <property type="match status" value="1"/>
</dbReference>
<protein>
    <submittedName>
        <fullName evidence="4">Nuclear pore complex protein Nup160-like</fullName>
    </submittedName>
</protein>
<dbReference type="InterPro" id="IPR021717">
    <property type="entry name" value="Nucleoporin_Nup160"/>
</dbReference>
<dbReference type="Pfam" id="PF23354">
    <property type="entry name" value="TPR_NUP160_120_M"/>
    <property type="match status" value="1"/>
</dbReference>
<gene>
    <name evidence="4" type="ORF">ElyMa_001948200</name>
</gene>
<feature type="domain" description="NUP160 middle TPR" evidence="3">
    <location>
        <begin position="1"/>
        <end position="34"/>
    </location>
</feature>
<feature type="compositionally biased region" description="Basic and acidic residues" evidence="1">
    <location>
        <begin position="64"/>
        <end position="83"/>
    </location>
</feature>
<sequence length="265" mass="30313">MYERGLRLSQEVPGLRSLQQQAQSYLAALNSLYLVQREYAWIVKPVLRQQIQRLGYRDEDDSDETSRKSVKHDTRGHPKDRQIGPKKLEILELSDLQKDYLLLDARLRLIKNQPDSSLVSGQDSSSDAWEWLRENNIPPCGARETSAADKAWSLLQSYLLKLEDGSGRCHKCVAHTLLSQSYNLPTWLVNSYKRLDVSSLLRVYLTFDLLSEAASLACDYLEGVTDSLTGTNEPAFGLKMYQKVKDKIDKYQTKSNEMSREISAY</sequence>
<dbReference type="GO" id="GO:0017056">
    <property type="term" value="F:structural constituent of nuclear pore"/>
    <property type="evidence" value="ECO:0007669"/>
    <property type="project" value="TreeGrafter"/>
</dbReference>
<evidence type="ECO:0000259" key="3">
    <source>
        <dbReference type="Pfam" id="PF23354"/>
    </source>
</evidence>
<name>A0AAV4EX41_9GAST</name>
<accession>A0AAV4EX41</accession>
<comment type="caution">
    <text evidence="4">The sequence shown here is derived from an EMBL/GenBank/DDBJ whole genome shotgun (WGS) entry which is preliminary data.</text>
</comment>
<feature type="region of interest" description="Disordered" evidence="1">
    <location>
        <begin position="55"/>
        <end position="83"/>
    </location>
</feature>
<dbReference type="PANTHER" id="PTHR21286:SF0">
    <property type="entry name" value="NUCLEAR PORE COMPLEX PROTEIN NUP160"/>
    <property type="match status" value="1"/>
</dbReference>
<evidence type="ECO:0000313" key="5">
    <source>
        <dbReference type="Proteomes" id="UP000762676"/>
    </source>
</evidence>
<proteinExistence type="predicted"/>
<evidence type="ECO:0000313" key="4">
    <source>
        <dbReference type="EMBL" id="GFR65477.1"/>
    </source>
</evidence>
<reference evidence="4 5" key="1">
    <citation type="journal article" date="2021" name="Elife">
        <title>Chloroplast acquisition without the gene transfer in kleptoplastic sea slugs, Plakobranchus ocellatus.</title>
        <authorList>
            <person name="Maeda T."/>
            <person name="Takahashi S."/>
            <person name="Yoshida T."/>
            <person name="Shimamura S."/>
            <person name="Takaki Y."/>
            <person name="Nagai Y."/>
            <person name="Toyoda A."/>
            <person name="Suzuki Y."/>
            <person name="Arimoto A."/>
            <person name="Ishii H."/>
            <person name="Satoh N."/>
            <person name="Nishiyama T."/>
            <person name="Hasebe M."/>
            <person name="Maruyama T."/>
            <person name="Minagawa J."/>
            <person name="Obokata J."/>
            <person name="Shigenobu S."/>
        </authorList>
    </citation>
    <scope>NUCLEOTIDE SEQUENCE [LARGE SCALE GENOMIC DNA]</scope>
</reference>
<organism evidence="4 5">
    <name type="scientific">Elysia marginata</name>
    <dbReference type="NCBI Taxonomy" id="1093978"/>
    <lineage>
        <taxon>Eukaryota</taxon>
        <taxon>Metazoa</taxon>
        <taxon>Spiralia</taxon>
        <taxon>Lophotrochozoa</taxon>
        <taxon>Mollusca</taxon>
        <taxon>Gastropoda</taxon>
        <taxon>Heterobranchia</taxon>
        <taxon>Euthyneura</taxon>
        <taxon>Panpulmonata</taxon>
        <taxon>Sacoglossa</taxon>
        <taxon>Placobranchoidea</taxon>
        <taxon>Plakobranchidae</taxon>
        <taxon>Elysia</taxon>
    </lineage>
</organism>
<feature type="domain" description="NUP160 C-terminal TPR" evidence="2">
    <location>
        <begin position="121"/>
        <end position="226"/>
    </location>
</feature>
<evidence type="ECO:0000256" key="1">
    <source>
        <dbReference type="SAM" id="MobiDB-lite"/>
    </source>
</evidence>
<dbReference type="Pfam" id="PF23347">
    <property type="entry name" value="TPR_Nup160_C"/>
    <property type="match status" value="1"/>
</dbReference>
<keyword evidence="5" id="KW-1185">Reference proteome</keyword>
<dbReference type="InterPro" id="IPR056535">
    <property type="entry name" value="TPR_NUP160_M"/>
</dbReference>
<dbReference type="Proteomes" id="UP000762676">
    <property type="component" value="Unassembled WGS sequence"/>
</dbReference>
<dbReference type="InterPro" id="IPR056536">
    <property type="entry name" value="TPR_NUP160_C"/>
</dbReference>